<evidence type="ECO:0000313" key="2">
    <source>
        <dbReference type="Proteomes" id="UP000430404"/>
    </source>
</evidence>
<reference evidence="1 2" key="1">
    <citation type="submission" date="2019-10" db="EMBL/GenBank/DDBJ databases">
        <authorList>
            <person name="Karimi E."/>
        </authorList>
    </citation>
    <scope>NUCLEOTIDE SEQUENCE [LARGE SCALE GENOMIC DNA]</scope>
    <source>
        <strain evidence="1">Acinetobacter sp. 8BE</strain>
    </source>
</reference>
<name>A0A653K6Z1_9GAMM</name>
<proteinExistence type="predicted"/>
<organism evidence="1 2">
    <name type="scientific">Acinetobacter proteolyticus</name>
    <dbReference type="NCBI Taxonomy" id="1776741"/>
    <lineage>
        <taxon>Bacteria</taxon>
        <taxon>Pseudomonadati</taxon>
        <taxon>Pseudomonadota</taxon>
        <taxon>Gammaproteobacteria</taxon>
        <taxon>Moraxellales</taxon>
        <taxon>Moraxellaceae</taxon>
        <taxon>Acinetobacter</taxon>
    </lineage>
</organism>
<sequence>MWHDLVPFDSSGGGSVYEPLYFAGTEYSVAITKMVSTILTVFCTVFIDCDCNADCVYG</sequence>
<gene>
    <name evidence="1" type="ORF">ACI8B_30039</name>
</gene>
<evidence type="ECO:0000313" key="1">
    <source>
        <dbReference type="EMBL" id="VXA56567.1"/>
    </source>
</evidence>
<protein>
    <submittedName>
        <fullName evidence="1">Uncharacterized protein</fullName>
    </submittedName>
</protein>
<dbReference type="AlphaFoldDB" id="A0A653K6Z1"/>
<accession>A0A653K6Z1</accession>
<dbReference type="Proteomes" id="UP000430404">
    <property type="component" value="Unassembled WGS sequence"/>
</dbReference>
<dbReference type="EMBL" id="CABWKZ010000023">
    <property type="protein sequence ID" value="VXA56567.1"/>
    <property type="molecule type" value="Genomic_DNA"/>
</dbReference>